<evidence type="ECO:0000313" key="2">
    <source>
        <dbReference type="Proteomes" id="UP000293433"/>
    </source>
</evidence>
<accession>A0A4Q7LES1</accession>
<protein>
    <submittedName>
        <fullName evidence="1">Uncharacterized protein</fullName>
    </submittedName>
</protein>
<sequence>MPAAQSLTATYDTSRWTWTGHCDDTTLSVGELPTGLQDYHQAAKLSDVAGACTLDSYNNAGAPA</sequence>
<keyword evidence="2" id="KW-1185">Reference proteome</keyword>
<organism evidence="1 2">
    <name type="scientific">Sphaerotilus mobilis</name>
    <dbReference type="NCBI Taxonomy" id="47994"/>
    <lineage>
        <taxon>Bacteria</taxon>
        <taxon>Pseudomonadati</taxon>
        <taxon>Pseudomonadota</taxon>
        <taxon>Betaproteobacteria</taxon>
        <taxon>Burkholderiales</taxon>
        <taxon>Sphaerotilaceae</taxon>
        <taxon>Sphaerotilus</taxon>
    </lineage>
</organism>
<evidence type="ECO:0000313" key="1">
    <source>
        <dbReference type="EMBL" id="RZS52995.1"/>
    </source>
</evidence>
<gene>
    <name evidence="1" type="ORF">EV685_2617</name>
</gene>
<name>A0A4Q7LES1_9BURK</name>
<dbReference type="Proteomes" id="UP000293433">
    <property type="component" value="Unassembled WGS sequence"/>
</dbReference>
<reference evidence="1 2" key="1">
    <citation type="submission" date="2019-02" db="EMBL/GenBank/DDBJ databases">
        <title>Genomic Encyclopedia of Type Strains, Phase IV (KMG-IV): sequencing the most valuable type-strain genomes for metagenomic binning, comparative biology and taxonomic classification.</title>
        <authorList>
            <person name="Goeker M."/>
        </authorList>
    </citation>
    <scope>NUCLEOTIDE SEQUENCE [LARGE SCALE GENOMIC DNA]</scope>
    <source>
        <strain evidence="1 2">DSM 10617</strain>
    </source>
</reference>
<dbReference type="RefSeq" id="WP_130482474.1">
    <property type="nucleotide sequence ID" value="NZ_SGWV01000010.1"/>
</dbReference>
<dbReference type="AlphaFoldDB" id="A0A4Q7LES1"/>
<dbReference type="EMBL" id="SGWV01000010">
    <property type="protein sequence ID" value="RZS52995.1"/>
    <property type="molecule type" value="Genomic_DNA"/>
</dbReference>
<comment type="caution">
    <text evidence="1">The sequence shown here is derived from an EMBL/GenBank/DDBJ whole genome shotgun (WGS) entry which is preliminary data.</text>
</comment>
<proteinExistence type="predicted"/>